<dbReference type="InterPro" id="IPR053145">
    <property type="entry name" value="AB_hydrolase_Est10"/>
</dbReference>
<dbReference type="Gene3D" id="3.40.50.1820">
    <property type="entry name" value="alpha/beta hydrolase"/>
    <property type="match status" value="1"/>
</dbReference>
<accession>D4P0Z4</accession>
<proteinExistence type="predicted"/>
<organism evidence="4">
    <name type="scientific">uncultured Maricaulis sp</name>
    <dbReference type="NCBI Taxonomy" id="174710"/>
    <lineage>
        <taxon>Bacteria</taxon>
        <taxon>Pseudomonadati</taxon>
        <taxon>Pseudomonadota</taxon>
        <taxon>Alphaproteobacteria</taxon>
        <taxon>Maricaulales</taxon>
        <taxon>Maricaulaceae</taxon>
        <taxon>Maricaulis</taxon>
        <taxon>environmental samples</taxon>
    </lineage>
</organism>
<evidence type="ECO:0000259" key="3">
    <source>
        <dbReference type="Pfam" id="PF12146"/>
    </source>
</evidence>
<protein>
    <submittedName>
        <fullName evidence="4">Peptidase S15</fullName>
    </submittedName>
</protein>
<feature type="domain" description="Serine aminopeptidase S33" evidence="3">
    <location>
        <begin position="310"/>
        <end position="541"/>
    </location>
</feature>
<reference evidence="4" key="1">
    <citation type="submission" date="2010-01" db="EMBL/GenBank/DDBJ databases">
        <title>Construction of microorganic metagenomic library and preliminary function-driven screening of protease gene in greenhouse soil infested with root-knot nematodes.</title>
        <authorList>
            <person name="Zhao Z.X."/>
            <person name="Xie B.Y."/>
            <person name="Liu E.M."/>
            <person name="Chen G.H."/>
            <person name="Lu X.F."/>
        </authorList>
    </citation>
    <scope>NUCLEOTIDE SEQUENCE</scope>
</reference>
<keyword evidence="2" id="KW-0732">Signal</keyword>
<dbReference type="AlphaFoldDB" id="D4P0Z4"/>
<feature type="region of interest" description="Disordered" evidence="1">
    <location>
        <begin position="226"/>
        <end position="249"/>
    </location>
</feature>
<feature type="compositionally biased region" description="Basic and acidic residues" evidence="1">
    <location>
        <begin position="230"/>
        <end position="240"/>
    </location>
</feature>
<evidence type="ECO:0000256" key="2">
    <source>
        <dbReference type="SAM" id="SignalP"/>
    </source>
</evidence>
<dbReference type="SUPFAM" id="SSF53474">
    <property type="entry name" value="alpha/beta-Hydrolases"/>
    <property type="match status" value="1"/>
</dbReference>
<dbReference type="PANTHER" id="PTHR43265">
    <property type="entry name" value="ESTERASE ESTD"/>
    <property type="match status" value="1"/>
</dbReference>
<dbReference type="Pfam" id="PF12146">
    <property type="entry name" value="Hydrolase_4"/>
    <property type="match status" value="1"/>
</dbReference>
<dbReference type="PANTHER" id="PTHR43265:SF1">
    <property type="entry name" value="ESTERASE ESTD"/>
    <property type="match status" value="1"/>
</dbReference>
<feature type="chain" id="PRO_5003062283" evidence="2">
    <location>
        <begin position="27"/>
        <end position="581"/>
    </location>
</feature>
<feature type="signal peptide" evidence="2">
    <location>
        <begin position="1"/>
        <end position="26"/>
    </location>
</feature>
<dbReference type="InterPro" id="IPR022742">
    <property type="entry name" value="Hydrolase_4"/>
</dbReference>
<dbReference type="GO" id="GO:0052689">
    <property type="term" value="F:carboxylic ester hydrolase activity"/>
    <property type="evidence" value="ECO:0007669"/>
    <property type="project" value="TreeGrafter"/>
</dbReference>
<sequence>MQNIVRRFAFALLLFAGLTAAQAGFAQGLPDPAGDWHGTLQTPQGAIMLGVTVSRAADGSLKAAVENADQAPGNKVPTSSASVKDGQFTFEVAQVGASFTGSWNPAEQSWNGIFKQGAELSLKLLKGPPPAKPVVAGLDGTWTGTITRNAVPLRLILHIRTTAQGTAILLDSPDQLANGLPVQALARDGQKVSFKIAVSGASYAGVLSGGMQFAGILAAPNRPNAPVDFTRSEATSERAPPKRPQTPQAPFPYTAEDVAFDNQVESGVHLAGTLTLPQRKGPFPAAILITGSGQQDRDETLLGHKPFWIIADYLSRRGIAVLRVDDRGVGKSTGEVAQATSADFATDSNAAFAYLKTRKEIRPNAIGFIGHSEGGMIGPIAMATNKDAAFLIMMAGPGTALDRLMLSQRRLIGSSMGMSEAEINRVEPVMAALFKAVASGATYENGLAAARAVLTPDAMTTLGLPPTADRQIILAQVASPWFRYFFRYDPAPNLRAIKVPVLAMNGGLDRQVPPAENLAAIKAALKDNKDVTIIELPGLNHLFQTAKTGAIGEYADIEETVAPAALDCMAQWIATRFGERR</sequence>
<dbReference type="InterPro" id="IPR029058">
    <property type="entry name" value="AB_hydrolase_fold"/>
</dbReference>
<evidence type="ECO:0000313" key="4">
    <source>
        <dbReference type="EMBL" id="ADD69818.1"/>
    </source>
</evidence>
<name>D4P0Z4_9PROT</name>
<dbReference type="EMBL" id="GU556930">
    <property type="protein sequence ID" value="ADD69818.1"/>
    <property type="molecule type" value="Genomic_DNA"/>
</dbReference>
<evidence type="ECO:0000256" key="1">
    <source>
        <dbReference type="SAM" id="MobiDB-lite"/>
    </source>
</evidence>